<evidence type="ECO:0000313" key="3">
    <source>
        <dbReference type="EMBL" id="QJA67431.1"/>
    </source>
</evidence>
<dbReference type="EMBL" id="MT141571">
    <property type="protein sequence ID" value="QJA67431.1"/>
    <property type="molecule type" value="Genomic_DNA"/>
</dbReference>
<dbReference type="EMBL" id="MT142526">
    <property type="protein sequence ID" value="QJA84246.1"/>
    <property type="molecule type" value="Genomic_DNA"/>
</dbReference>
<evidence type="ECO:0000256" key="1">
    <source>
        <dbReference type="SAM" id="Coils"/>
    </source>
</evidence>
<proteinExistence type="predicted"/>
<organism evidence="2">
    <name type="scientific">viral metagenome</name>
    <dbReference type="NCBI Taxonomy" id="1070528"/>
    <lineage>
        <taxon>unclassified sequences</taxon>
        <taxon>metagenomes</taxon>
        <taxon>organismal metagenomes</taxon>
    </lineage>
</organism>
<accession>A0A6H1ZFQ6</accession>
<keyword evidence="1" id="KW-0175">Coiled coil</keyword>
<evidence type="ECO:0000313" key="4">
    <source>
        <dbReference type="EMBL" id="QJA84246.1"/>
    </source>
</evidence>
<reference evidence="2" key="1">
    <citation type="submission" date="2020-03" db="EMBL/GenBank/DDBJ databases">
        <title>The deep terrestrial virosphere.</title>
        <authorList>
            <person name="Holmfeldt K."/>
            <person name="Nilsson E."/>
            <person name="Simone D."/>
            <person name="Lopez-Fernandez M."/>
            <person name="Wu X."/>
            <person name="de Brujin I."/>
            <person name="Lundin D."/>
            <person name="Andersson A."/>
            <person name="Bertilsson S."/>
            <person name="Dopson M."/>
        </authorList>
    </citation>
    <scope>NUCLEOTIDE SEQUENCE</scope>
    <source>
        <strain evidence="4">MM415A00215</strain>
        <strain evidence="3">MM415B00223</strain>
        <strain evidence="2">TM448A00522</strain>
        <strain evidence="5">TM448B01741</strain>
    </source>
</reference>
<evidence type="ECO:0000313" key="2">
    <source>
        <dbReference type="EMBL" id="QJA46743.1"/>
    </source>
</evidence>
<dbReference type="EMBL" id="MT144819">
    <property type="protein sequence ID" value="QJH99976.1"/>
    <property type="molecule type" value="Genomic_DNA"/>
</dbReference>
<dbReference type="AlphaFoldDB" id="A0A6H1ZFQ6"/>
<name>A0A6H1ZFQ6_9ZZZZ</name>
<sequence>MEQLDNYDPEFEESRPIITSTHAEAELLIIRDIQKRIQYQEQCMVFAQMEIDRLKRQVEYSEERLKSYAQQVGLKTIKLNGGTLRTRERDKFIFPENEQAEAFLEKYPQFMREKVIVSIDKDAVKTHFKTTGELLEMCEYEHITDFTVQVNIPKQVDNF</sequence>
<gene>
    <name evidence="4" type="ORF">MM415A00215_0040</name>
    <name evidence="3" type="ORF">MM415B00223_0018</name>
    <name evidence="2" type="ORF">TM448A00522_0013</name>
    <name evidence="5" type="ORF">TM448B01741_0028</name>
</gene>
<dbReference type="EMBL" id="MT144020">
    <property type="protein sequence ID" value="QJA46743.1"/>
    <property type="molecule type" value="Genomic_DNA"/>
</dbReference>
<protein>
    <submittedName>
        <fullName evidence="2">Putative host-nuclease inhibitor protein</fullName>
    </submittedName>
</protein>
<feature type="coiled-coil region" evidence="1">
    <location>
        <begin position="44"/>
        <end position="71"/>
    </location>
</feature>
<evidence type="ECO:0000313" key="5">
    <source>
        <dbReference type="EMBL" id="QJH99976.1"/>
    </source>
</evidence>